<dbReference type="PANTHER" id="PTHR20837:SF0">
    <property type="entry name" value="COILED-COIL AND C2 DOMAIN-CONTAINING PROTEIN 2A"/>
    <property type="match status" value="1"/>
</dbReference>
<name>A0A8R1TQB7_ONCVO</name>
<sequence length="462" mass="54276">MEDKIQTIEVLESNRTRNSSEPNISGKGMRGRQRASWVESLDNNGDHMAQQMKPRATDSKEFQAVTLQDESFDDTSNVYEIRSSTISSQQPKFPMFEKTISSSVPDTQTIRERIRQKITEEIKAKRGSIQRNKRLERQQRNKLLKEGSSTSYSEINQEELDRQIEHSLKLGEKCIADRVQYLPPDDIQYEFMTAQFKNDQEIEIEKKEIPKGIMDIVFMAAQPQPPEEIEQFEKLCCTYNDRFDRIMSSSIESAIQNIPSSKLQNYALLRQRVGEHFVNDAGILLGTNLDIDKIPKRPERSDDSCRQLYQYVKAEKWEKALSGIKQQDFIQLDIDLNRIVFNYHWLFGQEDLLCSTIQNLHKMQSIRMQEALKLLKEIETEEEGLRKGKILQQNEKESAECRVKELMNGLEEKQRNYLHLSDKIEENWTKLKQLRHLQKYSTTTLTVRKISFEQQYAERRFD</sequence>
<dbReference type="Proteomes" id="UP000024404">
    <property type="component" value="Unassembled WGS sequence"/>
</dbReference>
<reference evidence="3" key="1">
    <citation type="submission" date="2013-10" db="EMBL/GenBank/DDBJ databases">
        <title>Genome sequencing of Onchocerca volvulus.</title>
        <authorList>
            <person name="Cotton J."/>
            <person name="Tsai J."/>
            <person name="Stanley E."/>
            <person name="Tracey A."/>
            <person name="Holroyd N."/>
            <person name="Lustigman S."/>
            <person name="Berriman M."/>
        </authorList>
    </citation>
    <scope>NUCLEOTIDE SEQUENCE</scope>
</reference>
<dbReference type="EMBL" id="CMVM020000020">
    <property type="status" value="NOT_ANNOTATED_CDS"/>
    <property type="molecule type" value="Genomic_DNA"/>
</dbReference>
<evidence type="ECO:0000313" key="2">
    <source>
        <dbReference type="EnsemblMetazoa" id="OVOC224.1"/>
    </source>
</evidence>
<reference evidence="2" key="2">
    <citation type="submission" date="2022-06" db="UniProtKB">
        <authorList>
            <consortium name="EnsemblMetazoa"/>
        </authorList>
    </citation>
    <scope>IDENTIFICATION</scope>
</reference>
<dbReference type="PANTHER" id="PTHR20837">
    <property type="entry name" value="CENTROSOMAL PROTEIN-RELATED"/>
    <property type="match status" value="1"/>
</dbReference>
<dbReference type="GO" id="GO:1904491">
    <property type="term" value="P:protein localization to ciliary transition zone"/>
    <property type="evidence" value="ECO:0007669"/>
    <property type="project" value="TreeGrafter"/>
</dbReference>
<evidence type="ECO:0000256" key="1">
    <source>
        <dbReference type="SAM" id="MobiDB-lite"/>
    </source>
</evidence>
<protein>
    <submittedName>
        <fullName evidence="2">Uncharacterized protein</fullName>
    </submittedName>
</protein>
<dbReference type="InterPro" id="IPR052434">
    <property type="entry name" value="Tectonic-like_complex_comp"/>
</dbReference>
<dbReference type="GO" id="GO:0035869">
    <property type="term" value="C:ciliary transition zone"/>
    <property type="evidence" value="ECO:0007669"/>
    <property type="project" value="TreeGrafter"/>
</dbReference>
<dbReference type="GO" id="GO:1905515">
    <property type="term" value="P:non-motile cilium assembly"/>
    <property type="evidence" value="ECO:0007669"/>
    <property type="project" value="TreeGrafter"/>
</dbReference>
<evidence type="ECO:0000313" key="3">
    <source>
        <dbReference type="Proteomes" id="UP000024404"/>
    </source>
</evidence>
<dbReference type="EnsemblMetazoa" id="OVOC224.1">
    <property type="protein sequence ID" value="OVOC224.1"/>
    <property type="gene ID" value="WBGene00237033"/>
</dbReference>
<feature type="region of interest" description="Disordered" evidence="1">
    <location>
        <begin position="1"/>
        <end position="35"/>
    </location>
</feature>
<accession>A0A8R1TQB7</accession>
<organism evidence="2 3">
    <name type="scientific">Onchocerca volvulus</name>
    <dbReference type="NCBI Taxonomy" id="6282"/>
    <lineage>
        <taxon>Eukaryota</taxon>
        <taxon>Metazoa</taxon>
        <taxon>Ecdysozoa</taxon>
        <taxon>Nematoda</taxon>
        <taxon>Chromadorea</taxon>
        <taxon>Rhabditida</taxon>
        <taxon>Spirurina</taxon>
        <taxon>Spiruromorpha</taxon>
        <taxon>Filarioidea</taxon>
        <taxon>Onchocercidae</taxon>
        <taxon>Onchocerca</taxon>
    </lineage>
</organism>
<proteinExistence type="predicted"/>
<dbReference type="AlphaFoldDB" id="A0A8R1TQB7"/>
<keyword evidence="3" id="KW-1185">Reference proteome</keyword>